<protein>
    <recommendedName>
        <fullName evidence="3">DUF1963 domain-containing protein</fullName>
    </recommendedName>
</protein>
<keyword evidence="2" id="KW-1185">Reference proteome</keyword>
<reference evidence="1 2" key="1">
    <citation type="submission" date="2019-03" db="EMBL/GenBank/DDBJ databases">
        <title>Draft genome sequences of novel Actinobacteria.</title>
        <authorList>
            <person name="Sahin N."/>
            <person name="Ay H."/>
            <person name="Saygin H."/>
        </authorList>
    </citation>
    <scope>NUCLEOTIDE SEQUENCE [LARGE SCALE GENOMIC DNA]</scope>
    <source>
        <strain evidence="1 2">7K502</strain>
    </source>
</reference>
<organism evidence="1 2">
    <name type="scientific">Saccharopolyspora elongata</name>
    <dbReference type="NCBI Taxonomy" id="2530387"/>
    <lineage>
        <taxon>Bacteria</taxon>
        <taxon>Bacillati</taxon>
        <taxon>Actinomycetota</taxon>
        <taxon>Actinomycetes</taxon>
        <taxon>Pseudonocardiales</taxon>
        <taxon>Pseudonocardiaceae</taxon>
        <taxon>Saccharopolyspora</taxon>
    </lineage>
</organism>
<evidence type="ECO:0008006" key="3">
    <source>
        <dbReference type="Google" id="ProtNLM"/>
    </source>
</evidence>
<sequence>MGATEEIERIALDPALSVPEKDERIIAFLAQSEDRGVPAAVECLMTTSDHRVSEFVAAYLELIHGAREEKARVAERLRGAGEVAASAARLVPWMPDALIDAFIQDHLASPDPKSPVSSVVFTIAMHRPERLRPYADRVESASMKRSLLSGAPDEFADSLLERWRAEQDLNDLWTLALIRTSHAADLIESVVDEVADPDDWDWLMPLAGRLPDTRKPAGFPPAFLGFVADAGESAHVMGGDPGGDVPLCADCRMPAERILTLSAEAMPNALSRDPSFYWFTCDCAEVDRITVRFTPAGTEVYFNPQGPSSGESRLIPGERSLVLEPHPNQHGVSLPALPRTKHQVGGLPRWPSPETHPICPVCGNFMPFLVSIEGGPTPFGRMGFEELLFGFWCDSCAVSSTQTQY</sequence>
<dbReference type="EMBL" id="SMKW01000024">
    <property type="protein sequence ID" value="TDD49618.1"/>
    <property type="molecule type" value="Genomic_DNA"/>
</dbReference>
<dbReference type="Proteomes" id="UP000294947">
    <property type="component" value="Unassembled WGS sequence"/>
</dbReference>
<evidence type="ECO:0000313" key="2">
    <source>
        <dbReference type="Proteomes" id="UP000294947"/>
    </source>
</evidence>
<evidence type="ECO:0000313" key="1">
    <source>
        <dbReference type="EMBL" id="TDD49618.1"/>
    </source>
</evidence>
<gene>
    <name evidence="1" type="ORF">E1288_19080</name>
</gene>
<accession>A0A4R4YW04</accession>
<dbReference type="RefSeq" id="WP_132486939.1">
    <property type="nucleotide sequence ID" value="NZ_SMKW01000024.1"/>
</dbReference>
<proteinExistence type="predicted"/>
<dbReference type="OrthoDB" id="5351532at2"/>
<name>A0A4R4YW04_9PSEU</name>
<comment type="caution">
    <text evidence="1">The sequence shown here is derived from an EMBL/GenBank/DDBJ whole genome shotgun (WGS) entry which is preliminary data.</text>
</comment>
<dbReference type="AlphaFoldDB" id="A0A4R4YW04"/>